<gene>
    <name evidence="1" type="ORF">DXA79_04970</name>
</gene>
<proteinExistence type="predicted"/>
<reference evidence="1 2" key="1">
    <citation type="submission" date="2018-08" db="EMBL/GenBank/DDBJ databases">
        <title>A genome reference for cultivated species of the human gut microbiota.</title>
        <authorList>
            <person name="Zou Y."/>
            <person name="Xue W."/>
            <person name="Luo G."/>
        </authorList>
    </citation>
    <scope>NUCLEOTIDE SEQUENCE [LARGE SCALE GENOMIC DNA]</scope>
    <source>
        <strain evidence="1 2">OF05-12</strain>
    </source>
</reference>
<dbReference type="InterPro" id="IPR027910">
    <property type="entry name" value="YdiL_sf"/>
</dbReference>
<protein>
    <submittedName>
        <fullName evidence="1">Uncharacterized protein</fullName>
    </submittedName>
</protein>
<dbReference type="Gene3D" id="1.10.3100.10">
    <property type="entry name" value="Putative cytoplasmic protein"/>
    <property type="match status" value="1"/>
</dbReference>
<dbReference type="EMBL" id="QSWD01000003">
    <property type="protein sequence ID" value="RGP02596.1"/>
    <property type="molecule type" value="Genomic_DNA"/>
</dbReference>
<sequence>MTLTGIELETRRRLLGLSQQDLGLCMAVIAPKDDDPRPVSQNTISKWEEGRGGLPLPEWVAKTMPLILDRIARMQEALDERARAYLASLEPDDGDVVHVPAYRSYQAFWTAAPRLKGWPYAMWNTALVHAIDSIEDNRDYRLDAIR</sequence>
<organism evidence="1 2">
    <name type="scientific">Bifidobacterium pseudocatenulatum</name>
    <dbReference type="NCBI Taxonomy" id="28026"/>
    <lineage>
        <taxon>Bacteria</taxon>
        <taxon>Bacillati</taxon>
        <taxon>Actinomycetota</taxon>
        <taxon>Actinomycetes</taxon>
        <taxon>Bifidobacteriales</taxon>
        <taxon>Bifidobacteriaceae</taxon>
        <taxon>Bifidobacterium</taxon>
    </lineage>
</organism>
<dbReference type="AlphaFoldDB" id="A0A3E5HLN8"/>
<dbReference type="Proteomes" id="UP000261031">
    <property type="component" value="Unassembled WGS sequence"/>
</dbReference>
<comment type="caution">
    <text evidence="1">The sequence shown here is derived from an EMBL/GenBank/DDBJ whole genome shotgun (WGS) entry which is preliminary data.</text>
</comment>
<name>A0A3E5HLN8_BIFPS</name>
<accession>A0A3E5HLN8</accession>
<dbReference type="RefSeq" id="WP_117612034.1">
    <property type="nucleotide sequence ID" value="NZ_JAQEVG010000003.1"/>
</dbReference>
<evidence type="ECO:0000313" key="2">
    <source>
        <dbReference type="Proteomes" id="UP000261031"/>
    </source>
</evidence>
<evidence type="ECO:0000313" key="1">
    <source>
        <dbReference type="EMBL" id="RGP02596.1"/>
    </source>
</evidence>